<organism evidence="2 3">
    <name type="scientific">Spironucleus salmonicida</name>
    <dbReference type="NCBI Taxonomy" id="348837"/>
    <lineage>
        <taxon>Eukaryota</taxon>
        <taxon>Metamonada</taxon>
        <taxon>Diplomonadida</taxon>
        <taxon>Hexamitidae</taxon>
        <taxon>Hexamitinae</taxon>
        <taxon>Spironucleus</taxon>
    </lineage>
</organism>
<dbReference type="RefSeq" id="XP_067760900.1">
    <property type="nucleotide sequence ID" value="XM_067911878.1"/>
</dbReference>
<accession>A0A9P8RV56</accession>
<evidence type="ECO:0000313" key="3">
    <source>
        <dbReference type="Proteomes" id="UP000018208"/>
    </source>
</evidence>
<feature type="transmembrane region" description="Helical" evidence="1">
    <location>
        <begin position="32"/>
        <end position="50"/>
    </location>
</feature>
<protein>
    <submittedName>
        <fullName evidence="2">Uncharacterized protein</fullName>
    </submittedName>
</protein>
<reference evidence="2 3" key="1">
    <citation type="journal article" date="2014" name="PLoS Genet.">
        <title>The Genome of Spironucleus salmonicida Highlights a Fish Pathogen Adapted to Fluctuating Environments.</title>
        <authorList>
            <person name="Xu F."/>
            <person name="Jerlstrom-Hultqvist J."/>
            <person name="Einarsson E."/>
            <person name="Astvaldsson A."/>
            <person name="Svard S.G."/>
            <person name="Andersson J.O."/>
        </authorList>
    </citation>
    <scope>NUCLEOTIDE SEQUENCE [LARGE SCALE GENOMIC DNA]</scope>
    <source>
        <strain evidence="2 3">ATCC 50377</strain>
    </source>
</reference>
<feature type="transmembrane region" description="Helical" evidence="1">
    <location>
        <begin position="6"/>
        <end position="25"/>
    </location>
</feature>
<sequence length="196" mass="23428">MLKFYYAYAIYFIYNRIVSAALFFLIIRTENIILLVIYGYIHSYCQYFFYTAVSMRFFADWGQFCLKVQHSTSIYLHDCVNYSGYPLILHGFLCNECRQFAYVNTQLFQNIRWFGKRVQGQYGYQPEVGNHLEAEQHIRPYCVGNYRCQIHHNFIQCGYRLCGRICQRYSLHLLEVGFLKLQTTPQKPTKILIIIH</sequence>
<keyword evidence="3" id="KW-1185">Reference proteome</keyword>
<keyword evidence="1" id="KW-0812">Transmembrane</keyword>
<dbReference type="KEGG" id="ssao:94302125"/>
<evidence type="ECO:0000256" key="1">
    <source>
        <dbReference type="SAM" id="Phobius"/>
    </source>
</evidence>
<dbReference type="AlphaFoldDB" id="A0A9P8RV56"/>
<evidence type="ECO:0000313" key="2">
    <source>
        <dbReference type="EMBL" id="KAH0570127.1"/>
    </source>
</evidence>
<dbReference type="Proteomes" id="UP000018208">
    <property type="component" value="Unassembled WGS sequence"/>
</dbReference>
<comment type="caution">
    <text evidence="2">The sequence shown here is derived from an EMBL/GenBank/DDBJ whole genome shotgun (WGS) entry which is preliminary data.</text>
</comment>
<keyword evidence="1" id="KW-0472">Membrane</keyword>
<proteinExistence type="predicted"/>
<dbReference type="GeneID" id="94302125"/>
<name>A0A9P8RV56_9EUKA</name>
<keyword evidence="1" id="KW-1133">Transmembrane helix</keyword>
<dbReference type="EMBL" id="AUWU02000008">
    <property type="protein sequence ID" value="KAH0570127.1"/>
    <property type="molecule type" value="Genomic_DNA"/>
</dbReference>
<gene>
    <name evidence="2" type="ORF">SS50377_28102</name>
</gene>